<dbReference type="SUPFAM" id="SSF50978">
    <property type="entry name" value="WD40 repeat-like"/>
    <property type="match status" value="1"/>
</dbReference>
<organism evidence="5 6">
    <name type="scientific">Piloderma croceum (strain F 1598)</name>
    <dbReference type="NCBI Taxonomy" id="765440"/>
    <lineage>
        <taxon>Eukaryota</taxon>
        <taxon>Fungi</taxon>
        <taxon>Dikarya</taxon>
        <taxon>Basidiomycota</taxon>
        <taxon>Agaricomycotina</taxon>
        <taxon>Agaricomycetes</taxon>
        <taxon>Agaricomycetidae</taxon>
        <taxon>Atheliales</taxon>
        <taxon>Atheliaceae</taxon>
        <taxon>Piloderma</taxon>
    </lineage>
</organism>
<dbReference type="InterPro" id="IPR036322">
    <property type="entry name" value="WD40_repeat_dom_sf"/>
</dbReference>
<dbReference type="FunCoup" id="A0A0C3BCV4">
    <property type="interactions" value="174"/>
</dbReference>
<dbReference type="HOGENOM" id="CLU_041940_0_2_1"/>
<evidence type="ECO:0000256" key="2">
    <source>
        <dbReference type="ARBA" id="ARBA00022737"/>
    </source>
</evidence>
<dbReference type="InterPro" id="IPR015943">
    <property type="entry name" value="WD40/YVTN_repeat-like_dom_sf"/>
</dbReference>
<reference evidence="5 6" key="1">
    <citation type="submission" date="2014-04" db="EMBL/GenBank/DDBJ databases">
        <authorList>
            <consortium name="DOE Joint Genome Institute"/>
            <person name="Kuo A."/>
            <person name="Tarkka M."/>
            <person name="Buscot F."/>
            <person name="Kohler A."/>
            <person name="Nagy L.G."/>
            <person name="Floudas D."/>
            <person name="Copeland A."/>
            <person name="Barry K.W."/>
            <person name="Cichocki N."/>
            <person name="Veneault-Fourrey C."/>
            <person name="LaButti K."/>
            <person name="Lindquist E.A."/>
            <person name="Lipzen A."/>
            <person name="Lundell T."/>
            <person name="Morin E."/>
            <person name="Murat C."/>
            <person name="Sun H."/>
            <person name="Tunlid A."/>
            <person name="Henrissat B."/>
            <person name="Grigoriev I.V."/>
            <person name="Hibbett D.S."/>
            <person name="Martin F."/>
            <person name="Nordberg H.P."/>
            <person name="Cantor M.N."/>
            <person name="Hua S.X."/>
        </authorList>
    </citation>
    <scope>NUCLEOTIDE SEQUENCE [LARGE SCALE GENOMIC DNA]</scope>
    <source>
        <strain evidence="5 6">F 1598</strain>
    </source>
</reference>
<evidence type="ECO:0000313" key="6">
    <source>
        <dbReference type="Proteomes" id="UP000054166"/>
    </source>
</evidence>
<sequence>MASGSAPLPPSPSHILRSHSAQLSALSISDDNERLYSGDVSGLVVITSTRSLRAIASWKAHTNGLLGVEEWINGIITHGRDNKLHVWTRIQEPLASASIRIGGSAALPGLPMPTLCYSMDVNALNYCRFSLLLQPASAQFSESNEALIALPNLIESSLADIWALPSCQRVHAAIGKDRALSSPMDILSSDGRGSTKTGLIMSMHLFTASATAPHPSSSKSYESQIQLLCAYENGGVTLWRYIRTNKQTSVEGIGWEAIWSVKLHVESVMAMAVSRDATLALTVSADHLIGRYDLMDAGQSSALEKTCVAHKTKYPGNSSIAIRNDGKVCAVGGWDGK</sequence>
<comment type="similarity">
    <text evidence="3">Belongs to the WD repeat ASA1 family.</text>
</comment>
<proteinExistence type="inferred from homology"/>
<dbReference type="AlphaFoldDB" id="A0A0C3BCV4"/>
<dbReference type="InParanoid" id="A0A0C3BCV4"/>
<dbReference type="SMART" id="SM00320">
    <property type="entry name" value="WD40"/>
    <property type="match status" value="2"/>
</dbReference>
<protein>
    <recommendedName>
        <fullName evidence="4">ASTRA-associated protein 1</fullName>
    </recommendedName>
</protein>
<dbReference type="EMBL" id="KN832988">
    <property type="protein sequence ID" value="KIM84143.1"/>
    <property type="molecule type" value="Genomic_DNA"/>
</dbReference>
<accession>A0A0C3BCV4</accession>
<evidence type="ECO:0000256" key="3">
    <source>
        <dbReference type="ARBA" id="ARBA00037931"/>
    </source>
</evidence>
<dbReference type="Gene3D" id="2.130.10.10">
    <property type="entry name" value="YVTN repeat-like/Quinoprotein amine dehydrogenase"/>
    <property type="match status" value="2"/>
</dbReference>
<gene>
    <name evidence="5" type="ORF">PILCRDRAFT_818460</name>
</gene>
<dbReference type="Proteomes" id="UP000054166">
    <property type="component" value="Unassembled WGS sequence"/>
</dbReference>
<dbReference type="OrthoDB" id="7668193at2759"/>
<dbReference type="STRING" id="765440.A0A0C3BCV4"/>
<dbReference type="PANTHER" id="PTHR19854">
    <property type="entry name" value="TRANSDUCIN BETA-LIKE 3"/>
    <property type="match status" value="1"/>
</dbReference>
<dbReference type="PANTHER" id="PTHR19854:SF1">
    <property type="entry name" value="GUANINE NUCLEOTIDE-BINDING PROTEIN SUBUNIT BETA-LIKE PROTEIN 1"/>
    <property type="match status" value="1"/>
</dbReference>
<reference evidence="6" key="2">
    <citation type="submission" date="2015-01" db="EMBL/GenBank/DDBJ databases">
        <title>Evolutionary Origins and Diversification of the Mycorrhizal Mutualists.</title>
        <authorList>
            <consortium name="DOE Joint Genome Institute"/>
            <consortium name="Mycorrhizal Genomics Consortium"/>
            <person name="Kohler A."/>
            <person name="Kuo A."/>
            <person name="Nagy L.G."/>
            <person name="Floudas D."/>
            <person name="Copeland A."/>
            <person name="Barry K.W."/>
            <person name="Cichocki N."/>
            <person name="Veneault-Fourrey C."/>
            <person name="LaButti K."/>
            <person name="Lindquist E.A."/>
            <person name="Lipzen A."/>
            <person name="Lundell T."/>
            <person name="Morin E."/>
            <person name="Murat C."/>
            <person name="Riley R."/>
            <person name="Ohm R."/>
            <person name="Sun H."/>
            <person name="Tunlid A."/>
            <person name="Henrissat B."/>
            <person name="Grigoriev I.V."/>
            <person name="Hibbett D.S."/>
            <person name="Martin F."/>
        </authorList>
    </citation>
    <scope>NUCLEOTIDE SEQUENCE [LARGE SCALE GENOMIC DNA]</scope>
    <source>
        <strain evidence="6">F 1598</strain>
    </source>
</reference>
<keyword evidence="1" id="KW-0853">WD repeat</keyword>
<evidence type="ECO:0000256" key="4">
    <source>
        <dbReference type="ARBA" id="ARBA00040563"/>
    </source>
</evidence>
<name>A0A0C3BCV4_PILCF</name>
<keyword evidence="2" id="KW-0677">Repeat</keyword>
<evidence type="ECO:0000313" key="5">
    <source>
        <dbReference type="EMBL" id="KIM84143.1"/>
    </source>
</evidence>
<dbReference type="InterPro" id="IPR001680">
    <property type="entry name" value="WD40_rpt"/>
</dbReference>
<keyword evidence="6" id="KW-1185">Reference proteome</keyword>
<evidence type="ECO:0000256" key="1">
    <source>
        <dbReference type="ARBA" id="ARBA00022574"/>
    </source>
</evidence>